<reference evidence="3 4" key="1">
    <citation type="journal article" date="2014" name="Genome Announc.">
        <title>Draft Genome Sequence of the Haloacid-Degrading Burkholderia caribensis Strain MBA4.</title>
        <authorList>
            <person name="Pan Y."/>
            <person name="Kong K.F."/>
            <person name="Tsang J.S."/>
        </authorList>
    </citation>
    <scope>NUCLEOTIDE SEQUENCE [LARGE SCALE GENOMIC DNA]</scope>
    <source>
        <strain evidence="3 4">852011</strain>
    </source>
</reference>
<evidence type="ECO:0000313" key="4">
    <source>
        <dbReference type="Proteomes" id="UP000509548"/>
    </source>
</evidence>
<dbReference type="EMBL" id="CP015958">
    <property type="protein sequence ID" value="QLB62586.1"/>
    <property type="molecule type" value="Genomic_DNA"/>
</dbReference>
<name>A0A9Q6S0Z7_9BURK</name>
<evidence type="ECO:0000313" key="2">
    <source>
        <dbReference type="EMBL" id="MEO1755357.1"/>
    </source>
</evidence>
<accession>A0A9Q6S0Z7</accession>
<feature type="coiled-coil region" evidence="1">
    <location>
        <begin position="16"/>
        <end position="71"/>
    </location>
</feature>
<evidence type="ECO:0000256" key="1">
    <source>
        <dbReference type="SAM" id="Coils"/>
    </source>
</evidence>
<sequence length="188" mass="20485">MSFEIRLDDESFSLDAASAERSIESFNAQIAELLAKLDKSRNEFTKFVDLAEKHSKEADAIEAKMVGLMRNGKGTDEPAAEAAALRVKARAATQAAEQIRVEIQRTEVHLQQRQTAAGQAERNRAGIELRAKAQEFAKAIVALRPMLNELSGLATRAGTSLHAGRGLVPDFSVPEVAGLRFDLTVRAK</sequence>
<organism evidence="3 4">
    <name type="scientific">Paraburkholderia caribensis</name>
    <dbReference type="NCBI Taxonomy" id="75105"/>
    <lineage>
        <taxon>Bacteria</taxon>
        <taxon>Pseudomonadati</taxon>
        <taxon>Pseudomonadota</taxon>
        <taxon>Betaproteobacteria</taxon>
        <taxon>Burkholderiales</taxon>
        <taxon>Burkholderiaceae</taxon>
        <taxon>Paraburkholderia</taxon>
    </lineage>
</organism>
<dbReference type="RefSeq" id="WP_107201933.1">
    <property type="nucleotide sequence ID" value="NZ_CP015958.1"/>
</dbReference>
<dbReference type="EMBL" id="JAYLVJ010000017">
    <property type="protein sequence ID" value="MEO1755357.1"/>
    <property type="molecule type" value="Genomic_DNA"/>
</dbReference>
<keyword evidence="5" id="KW-1185">Reference proteome</keyword>
<dbReference type="Proteomes" id="UP000509548">
    <property type="component" value="Chromosome 1"/>
</dbReference>
<evidence type="ECO:0000313" key="3">
    <source>
        <dbReference type="EMBL" id="QLB62586.1"/>
    </source>
</evidence>
<gene>
    <name evidence="3" type="ORF">A9O66_09450</name>
    <name evidence="2" type="ORF">VOI32_15625</name>
</gene>
<reference evidence="3" key="2">
    <citation type="submission" date="2016-06" db="EMBL/GenBank/DDBJ databases">
        <authorList>
            <person name="Huang P."/>
            <person name="Jiang X."/>
            <person name="Liu X."/>
        </authorList>
    </citation>
    <scope>NUCLEOTIDE SEQUENCE</scope>
    <source>
        <strain evidence="3">852011</strain>
    </source>
</reference>
<proteinExistence type="predicted"/>
<evidence type="ECO:0000313" key="5">
    <source>
        <dbReference type="Proteomes" id="UP001462961"/>
    </source>
</evidence>
<dbReference type="Proteomes" id="UP001462961">
    <property type="component" value="Unassembled WGS sequence"/>
</dbReference>
<protein>
    <submittedName>
        <fullName evidence="3">Uncharacterized protein</fullName>
    </submittedName>
</protein>
<keyword evidence="1" id="KW-0175">Coiled coil</keyword>
<reference evidence="2 5" key="3">
    <citation type="submission" date="2024-01" db="EMBL/GenBank/DDBJ databases">
        <title>The diversity of rhizobia nodulating Mimosa spp. in eleven states of Brazil covering several biomes is determined by host plant, location, and edaphic factors.</title>
        <authorList>
            <person name="Rouws L."/>
            <person name="Barauna A."/>
            <person name="Beukes C."/>
            <person name="De Faria S.M."/>
            <person name="Gross E."/>
            <person name="Dos Reis Junior F.B."/>
            <person name="Simon M."/>
            <person name="Maluk M."/>
            <person name="Odee D.W."/>
            <person name="Kenicer G."/>
            <person name="Young J.P.W."/>
            <person name="Reis V.M."/>
            <person name="Zilli J."/>
            <person name="James E.K."/>
        </authorList>
    </citation>
    <scope>NUCLEOTIDE SEQUENCE [LARGE SCALE GENOMIC DNA]</scope>
    <source>
        <strain evidence="2 5">JHI1651</strain>
    </source>
</reference>
<dbReference type="AlphaFoldDB" id="A0A9Q6S0Z7"/>